<dbReference type="PANTHER" id="PTHR33671">
    <property type="entry name" value="N-METHYLTRANSFERASE, PUTATIVE (DUF688)-RELATED"/>
    <property type="match status" value="1"/>
</dbReference>
<gene>
    <name evidence="2" type="ORF">M0R45_013421</name>
</gene>
<keyword evidence="3" id="KW-1185">Reference proteome</keyword>
<evidence type="ECO:0000313" key="2">
    <source>
        <dbReference type="EMBL" id="KAK9936588.1"/>
    </source>
</evidence>
<comment type="caution">
    <text evidence="2">The sequence shown here is derived from an EMBL/GenBank/DDBJ whole genome shotgun (WGS) entry which is preliminary data.</text>
</comment>
<feature type="region of interest" description="Disordered" evidence="1">
    <location>
        <begin position="315"/>
        <end position="345"/>
    </location>
</feature>
<feature type="compositionally biased region" description="Basic and acidic residues" evidence="1">
    <location>
        <begin position="96"/>
        <end position="110"/>
    </location>
</feature>
<feature type="compositionally biased region" description="Basic and acidic residues" evidence="1">
    <location>
        <begin position="67"/>
        <end position="86"/>
    </location>
</feature>
<accession>A0AAW1XJR7</accession>
<dbReference type="Pfam" id="PF05097">
    <property type="entry name" value="DUF688"/>
    <property type="match status" value="2"/>
</dbReference>
<dbReference type="InterPro" id="IPR007789">
    <property type="entry name" value="DUF688"/>
</dbReference>
<evidence type="ECO:0000256" key="1">
    <source>
        <dbReference type="SAM" id="MobiDB-lite"/>
    </source>
</evidence>
<protein>
    <submittedName>
        <fullName evidence="2">Uncharacterized protein</fullName>
    </submittedName>
</protein>
<feature type="compositionally biased region" description="Polar residues" evidence="1">
    <location>
        <begin position="327"/>
        <end position="344"/>
    </location>
</feature>
<feature type="region of interest" description="Disordered" evidence="1">
    <location>
        <begin position="67"/>
        <end position="112"/>
    </location>
</feature>
<sequence length="703" mass="78064">MDGRKLNFNAPLLSVRRISATPVSTNAETGKVTPRLPNGRHTLPLPKSDFCLEQVTKPVAVPFHWEDIPGRSKEGEEPKIQSRKEGSVTPRLPPGKLKDGAKKTFEKEQADQNGVRLNLKSYSLNENVMELKCSKERVNESRASEFEDEVYSDAHETLSPPTESFSMNCSATGMSQSHCADVKPSIDPQTRDFMMKRFLPAAKAMALETPHVAIKKQQYTAPLEQPRQVTRVIRQDTRPLPNQQGSHMELVQYDQYKEEEESDVEDDEYDPPGYISAKGCGLFPRLGVRNSLCPLPVPAMKARARALMSCSSGVAIQGKKTPKRSHSQPLKQAMKTTNSQSHSQPLDKVTKAAKIQSHSQPLDKVIKAANSQAHNQVLNKHDQGAAYKLRIDRGYHSAELRKLENKQASDTNQFRHSGELPNGKSSPFRQSRSACISPYRNERPKSPFTGRGFLGVPKEDGVKANSKFNMQDKVGPKFQEVLRHQRNKQGPYTVIPMIEKTLYVDTVNTSKASCLSLSSSDTKELVDSAAEDLETLWKRSGMEETSTESLFQDIKCLTNFESNGISEAAVLESVDDSLSSLSDISHIKAQLVAVKDSQLGLDTKSYDIMKEDPGNANTGVVESPLPPPLPKSPSQSWLLSTLPSIPSRNSVSTGTKRLTKRLESRTSLAGTKWETIVKTSNLHHDHVRYSEELITHVSQQSKS</sequence>
<feature type="region of interest" description="Disordered" evidence="1">
    <location>
        <begin position="437"/>
        <end position="456"/>
    </location>
</feature>
<dbReference type="PANTHER" id="PTHR33671:SF3">
    <property type="entry name" value="F28N24.8 PROTEIN"/>
    <property type="match status" value="1"/>
</dbReference>
<proteinExistence type="predicted"/>
<reference evidence="2 3" key="1">
    <citation type="journal article" date="2023" name="G3 (Bethesda)">
        <title>A chromosome-length genome assembly and annotation of blackberry (Rubus argutus, cv. 'Hillquist').</title>
        <authorList>
            <person name="Bruna T."/>
            <person name="Aryal R."/>
            <person name="Dudchenko O."/>
            <person name="Sargent D.J."/>
            <person name="Mead D."/>
            <person name="Buti M."/>
            <person name="Cavallini A."/>
            <person name="Hytonen T."/>
            <person name="Andres J."/>
            <person name="Pham M."/>
            <person name="Weisz D."/>
            <person name="Mascagni F."/>
            <person name="Usai G."/>
            <person name="Natali L."/>
            <person name="Bassil N."/>
            <person name="Fernandez G.E."/>
            <person name="Lomsadze A."/>
            <person name="Armour M."/>
            <person name="Olukolu B."/>
            <person name="Poorten T."/>
            <person name="Britton C."/>
            <person name="Davik J."/>
            <person name="Ashrafi H."/>
            <person name="Aiden E.L."/>
            <person name="Borodovsky M."/>
            <person name="Worthington M."/>
        </authorList>
    </citation>
    <scope>NUCLEOTIDE SEQUENCE [LARGE SCALE GENOMIC DNA]</scope>
    <source>
        <strain evidence="2">PI 553951</strain>
    </source>
</reference>
<feature type="region of interest" description="Disordered" evidence="1">
    <location>
        <begin position="403"/>
        <end position="432"/>
    </location>
</feature>
<feature type="compositionally biased region" description="Polar residues" evidence="1">
    <location>
        <begin position="423"/>
        <end position="432"/>
    </location>
</feature>
<organism evidence="2 3">
    <name type="scientific">Rubus argutus</name>
    <name type="common">Southern blackberry</name>
    <dbReference type="NCBI Taxonomy" id="59490"/>
    <lineage>
        <taxon>Eukaryota</taxon>
        <taxon>Viridiplantae</taxon>
        <taxon>Streptophyta</taxon>
        <taxon>Embryophyta</taxon>
        <taxon>Tracheophyta</taxon>
        <taxon>Spermatophyta</taxon>
        <taxon>Magnoliopsida</taxon>
        <taxon>eudicotyledons</taxon>
        <taxon>Gunneridae</taxon>
        <taxon>Pentapetalae</taxon>
        <taxon>rosids</taxon>
        <taxon>fabids</taxon>
        <taxon>Rosales</taxon>
        <taxon>Rosaceae</taxon>
        <taxon>Rosoideae</taxon>
        <taxon>Rosoideae incertae sedis</taxon>
        <taxon>Rubus</taxon>
    </lineage>
</organism>
<name>A0AAW1XJR7_RUBAR</name>
<dbReference type="Proteomes" id="UP001457282">
    <property type="component" value="Unassembled WGS sequence"/>
</dbReference>
<evidence type="ECO:0000313" key="3">
    <source>
        <dbReference type="Proteomes" id="UP001457282"/>
    </source>
</evidence>
<dbReference type="AlphaFoldDB" id="A0AAW1XJR7"/>
<dbReference type="EMBL" id="JBEDUW010000003">
    <property type="protein sequence ID" value="KAK9936588.1"/>
    <property type="molecule type" value="Genomic_DNA"/>
</dbReference>